<evidence type="ECO:0000256" key="5">
    <source>
        <dbReference type="ARBA" id="ARBA00022801"/>
    </source>
</evidence>
<dbReference type="Pfam" id="PF17764">
    <property type="entry name" value="PriA_3primeBD"/>
    <property type="match status" value="1"/>
</dbReference>
<comment type="similarity">
    <text evidence="12">Belongs to the helicase family. PriA subfamily.</text>
</comment>
<dbReference type="GO" id="GO:1990077">
    <property type="term" value="C:primosome complex"/>
    <property type="evidence" value="ECO:0007669"/>
    <property type="project" value="UniProtKB-UniRule"/>
</dbReference>
<dbReference type="GO" id="GO:0006269">
    <property type="term" value="P:DNA replication, synthesis of primer"/>
    <property type="evidence" value="ECO:0007669"/>
    <property type="project" value="UniProtKB-KW"/>
</dbReference>
<evidence type="ECO:0000256" key="2">
    <source>
        <dbReference type="ARBA" id="ARBA00022705"/>
    </source>
</evidence>
<evidence type="ECO:0000256" key="10">
    <source>
        <dbReference type="ARBA" id="ARBA00023235"/>
    </source>
</evidence>
<dbReference type="Gene3D" id="3.40.1440.60">
    <property type="entry name" value="PriA, 3(prime) DNA-binding domain"/>
    <property type="match status" value="1"/>
</dbReference>
<dbReference type="GO" id="GO:0005524">
    <property type="term" value="F:ATP binding"/>
    <property type="evidence" value="ECO:0007669"/>
    <property type="project" value="UniProtKB-UniRule"/>
</dbReference>
<evidence type="ECO:0000313" key="14">
    <source>
        <dbReference type="EMBL" id="RAI03867.1"/>
    </source>
</evidence>
<feature type="binding site" evidence="12">
    <location>
        <position position="463"/>
    </location>
    <ligand>
        <name>Zn(2+)</name>
        <dbReference type="ChEBI" id="CHEBI:29105"/>
        <label>1</label>
    </ligand>
</feature>
<evidence type="ECO:0000256" key="4">
    <source>
        <dbReference type="ARBA" id="ARBA00022741"/>
    </source>
</evidence>
<keyword evidence="2 12" id="KW-0235">DNA replication</keyword>
<feature type="binding site" evidence="12">
    <location>
        <position position="447"/>
    </location>
    <ligand>
        <name>Zn(2+)</name>
        <dbReference type="ChEBI" id="CHEBI:29105"/>
        <label>2</label>
    </ligand>
</feature>
<feature type="binding site" evidence="12">
    <location>
        <position position="450"/>
    </location>
    <ligand>
        <name>Zn(2+)</name>
        <dbReference type="ChEBI" id="CHEBI:29105"/>
        <label>2</label>
    </ligand>
</feature>
<dbReference type="FunFam" id="3.40.50.300:FF:000489">
    <property type="entry name" value="Primosome assembly protein PriA"/>
    <property type="match status" value="1"/>
</dbReference>
<dbReference type="PANTHER" id="PTHR30580">
    <property type="entry name" value="PRIMOSOMAL PROTEIN N"/>
    <property type="match status" value="1"/>
</dbReference>
<dbReference type="GO" id="GO:0043138">
    <property type="term" value="F:3'-5' DNA helicase activity"/>
    <property type="evidence" value="ECO:0007669"/>
    <property type="project" value="UniProtKB-EC"/>
</dbReference>
<keyword evidence="15" id="KW-1185">Reference proteome</keyword>
<reference evidence="14 15" key="1">
    <citation type="submission" date="2018-05" db="EMBL/GenBank/DDBJ databases">
        <title>Acuticoccus sediminis sp. nov., isolated from deep-sea sediment of Indian Ocean.</title>
        <authorList>
            <person name="Liu X."/>
            <person name="Lai Q."/>
            <person name="Du Y."/>
            <person name="Sun F."/>
            <person name="Zhang X."/>
            <person name="Wang S."/>
            <person name="Shao Z."/>
        </authorList>
    </citation>
    <scope>NUCLEOTIDE SEQUENCE [LARGE SCALE GENOMIC DNA]</scope>
    <source>
        <strain evidence="14 15">PTG4-2</strain>
    </source>
</reference>
<dbReference type="InterPro" id="IPR027417">
    <property type="entry name" value="P-loop_NTPase"/>
</dbReference>
<evidence type="ECO:0000256" key="12">
    <source>
        <dbReference type="HAMAP-Rule" id="MF_00983"/>
    </source>
</evidence>
<keyword evidence="3 12" id="KW-0479">Metal-binding</keyword>
<keyword evidence="7 12" id="KW-0862">Zinc</keyword>
<keyword evidence="1 12" id="KW-0639">Primosome</keyword>
<dbReference type="InterPro" id="IPR042115">
    <property type="entry name" value="PriA_3primeBD_sf"/>
</dbReference>
<dbReference type="Pfam" id="PF00271">
    <property type="entry name" value="Helicase_C"/>
    <property type="match status" value="1"/>
</dbReference>
<comment type="caution">
    <text evidence="14">The sequence shown here is derived from an EMBL/GenBank/DDBJ whole genome shotgun (WGS) entry which is preliminary data.</text>
</comment>
<dbReference type="SUPFAM" id="SSF52540">
    <property type="entry name" value="P-loop containing nucleoside triphosphate hydrolases"/>
    <property type="match status" value="1"/>
</dbReference>
<dbReference type="PANTHER" id="PTHR30580:SF0">
    <property type="entry name" value="PRIMOSOMAL PROTEIN N"/>
    <property type="match status" value="1"/>
</dbReference>
<sequence>MTAARLSVLLPHRLGLLTYVAQEPYAPGDVVAVPLGARTVVGVVWDDAPDETLDAARLKPIKGRASRVRLTDELRAFVDFLARYTMTERGAVLKMVLRNGEGLADAPPQTALALTGTEPERWTPARTAVRDALAAGPLARRELAALSGASPAVITGLIKAGVIAEVAVSEPERPRPTEVPPELSPDQAEAVGALRETGFGVTLLEGVTGSGKTEVYFEAVAAALEAGRQALVLMPEIALTPMVTARLTRRFGEAPEEWHSERTPAARVALWRAAATGEARVVVGARSALFLPFSNLGVIVVDEEHDPSFKQEDGVIYSARDMAVARARAAGIPVVLASATPSVETRINADLGRYRRVVLPSRHSGTSLPTIQAVDLRRAAPPRGEWLSPPVRRAVTEALERGEQALLFLNRRGYAPLTVCRGCGHRFHCPNCAASLVDHRFRARLVCHHCGHEEARPTSCPQCGATDTLVPCGPGVERVEEEARALWPAARCEVLSSDLGGGPKALAEALERVEKGERDIIVGTQLVAKGFTFPRLQFVAVVDADLGLENGDPRAAERTFQLLTQVTGRAGRVHSGGRALLQTHAPDHPVIRAMVSGDGEAFYQEETDARRDGGLPPFQRLASVIVSAPDRAEAHAHAVALARTAPMDGVEVLGPAEAPLAVLRGRHRFRLLVRAPRTTPLQSIMAAWLDQVPVEGAVRRSVDIDPQSFL</sequence>
<dbReference type="AlphaFoldDB" id="A0A8B2NUK3"/>
<evidence type="ECO:0000256" key="3">
    <source>
        <dbReference type="ARBA" id="ARBA00022723"/>
    </source>
</evidence>
<dbReference type="InterPro" id="IPR011545">
    <property type="entry name" value="DEAD/DEAH_box_helicase_dom"/>
</dbReference>
<dbReference type="Pfam" id="PF18074">
    <property type="entry name" value="PriA_C"/>
    <property type="match status" value="1"/>
</dbReference>
<dbReference type="HAMAP" id="MF_00983">
    <property type="entry name" value="PriA"/>
    <property type="match status" value="1"/>
</dbReference>
<evidence type="ECO:0000256" key="6">
    <source>
        <dbReference type="ARBA" id="ARBA00022806"/>
    </source>
</evidence>
<feature type="binding site" evidence="12">
    <location>
        <position position="460"/>
    </location>
    <ligand>
        <name>Zn(2+)</name>
        <dbReference type="ChEBI" id="CHEBI:29105"/>
        <label>1</label>
    </ligand>
</feature>
<dbReference type="Pfam" id="PF00270">
    <property type="entry name" value="DEAD"/>
    <property type="match status" value="1"/>
</dbReference>
<dbReference type="InterPro" id="IPR001650">
    <property type="entry name" value="Helicase_C-like"/>
</dbReference>
<dbReference type="InterPro" id="IPR041236">
    <property type="entry name" value="PriA_C"/>
</dbReference>
<dbReference type="GO" id="GO:0006310">
    <property type="term" value="P:DNA recombination"/>
    <property type="evidence" value="ECO:0007669"/>
    <property type="project" value="InterPro"/>
</dbReference>
<dbReference type="GO" id="GO:0008270">
    <property type="term" value="F:zinc ion binding"/>
    <property type="evidence" value="ECO:0007669"/>
    <property type="project" value="UniProtKB-UniRule"/>
</dbReference>
<feature type="binding site" evidence="12">
    <location>
        <position position="423"/>
    </location>
    <ligand>
        <name>Zn(2+)</name>
        <dbReference type="ChEBI" id="CHEBI:29105"/>
        <label>1</label>
    </ligand>
</feature>
<keyword evidence="5 12" id="KW-0378">Hydrolase</keyword>
<dbReference type="InterPro" id="IPR041222">
    <property type="entry name" value="PriA_3primeBD"/>
</dbReference>
<dbReference type="OrthoDB" id="9759544at2"/>
<dbReference type="RefSeq" id="WP_111342906.1">
    <property type="nucleotide sequence ID" value="NZ_QHHQ01000001.1"/>
</dbReference>
<dbReference type="EC" id="5.6.2.4" evidence="12"/>
<dbReference type="InterPro" id="IPR005259">
    <property type="entry name" value="PriA"/>
</dbReference>
<evidence type="ECO:0000256" key="11">
    <source>
        <dbReference type="ARBA" id="ARBA00048988"/>
    </source>
</evidence>
<proteinExistence type="inferred from homology"/>
<gene>
    <name evidence="12" type="primary">priA</name>
    <name evidence="14" type="ORF">DLJ53_05190</name>
</gene>
<dbReference type="CDD" id="cd17929">
    <property type="entry name" value="DEXHc_priA"/>
    <property type="match status" value="1"/>
</dbReference>
<dbReference type="GO" id="GO:0016787">
    <property type="term" value="F:hydrolase activity"/>
    <property type="evidence" value="ECO:0007669"/>
    <property type="project" value="UniProtKB-KW"/>
</dbReference>
<dbReference type="SMART" id="SM00490">
    <property type="entry name" value="HELICc"/>
    <property type="match status" value="1"/>
</dbReference>
<dbReference type="GO" id="GO:0003677">
    <property type="term" value="F:DNA binding"/>
    <property type="evidence" value="ECO:0007669"/>
    <property type="project" value="UniProtKB-UniRule"/>
</dbReference>
<evidence type="ECO:0000256" key="1">
    <source>
        <dbReference type="ARBA" id="ARBA00022515"/>
    </source>
</evidence>
<keyword evidence="10 12" id="KW-0413">Isomerase</keyword>
<dbReference type="InterPro" id="IPR014001">
    <property type="entry name" value="Helicase_ATP-bd"/>
</dbReference>
<keyword evidence="4 12" id="KW-0547">Nucleotide-binding</keyword>
<keyword evidence="6 12" id="KW-0347">Helicase</keyword>
<keyword evidence="8 12" id="KW-0067">ATP-binding</keyword>
<comment type="catalytic activity">
    <reaction evidence="12">
        <text>Couples ATP hydrolysis with the unwinding of duplex DNA by translocating in the 3'-5' direction.</text>
        <dbReference type="EC" id="5.6.2.4"/>
    </reaction>
</comment>
<evidence type="ECO:0000259" key="13">
    <source>
        <dbReference type="PROSITE" id="PS51192"/>
    </source>
</evidence>
<dbReference type="Gene3D" id="3.40.50.300">
    <property type="entry name" value="P-loop containing nucleotide triphosphate hydrolases"/>
    <property type="match status" value="2"/>
</dbReference>
<accession>A0A8B2NUK3</accession>
<feature type="binding site" evidence="12">
    <location>
        <position position="432"/>
    </location>
    <ligand>
        <name>Zn(2+)</name>
        <dbReference type="ChEBI" id="CHEBI:29105"/>
        <label>2</label>
    </ligand>
</feature>
<evidence type="ECO:0000256" key="9">
    <source>
        <dbReference type="ARBA" id="ARBA00023125"/>
    </source>
</evidence>
<dbReference type="Proteomes" id="UP000249590">
    <property type="component" value="Unassembled WGS sequence"/>
</dbReference>
<dbReference type="NCBIfam" id="TIGR00595">
    <property type="entry name" value="priA"/>
    <property type="match status" value="1"/>
</dbReference>
<name>A0A8B2NUK3_9HYPH</name>
<evidence type="ECO:0000256" key="8">
    <source>
        <dbReference type="ARBA" id="ARBA00022840"/>
    </source>
</evidence>
<comment type="function">
    <text evidence="12">Initiates the restart of stalled replication forks, which reloads the replicative helicase on sites other than the origin of replication. Recognizes and binds to abandoned replication forks and remodels them to uncover a helicase loading site. Promotes assembly of the primosome at these replication forks.</text>
</comment>
<organism evidence="14 15">
    <name type="scientific">Acuticoccus sediminis</name>
    <dbReference type="NCBI Taxonomy" id="2184697"/>
    <lineage>
        <taxon>Bacteria</taxon>
        <taxon>Pseudomonadati</taxon>
        <taxon>Pseudomonadota</taxon>
        <taxon>Alphaproteobacteria</taxon>
        <taxon>Hyphomicrobiales</taxon>
        <taxon>Amorphaceae</taxon>
        <taxon>Acuticoccus</taxon>
    </lineage>
</organism>
<feature type="binding site" evidence="12">
    <location>
        <position position="429"/>
    </location>
    <ligand>
        <name>Zn(2+)</name>
        <dbReference type="ChEBI" id="CHEBI:29105"/>
        <label>2</label>
    </ligand>
</feature>
<comment type="subunit">
    <text evidence="12">Component of the replication restart primosome.</text>
</comment>
<comment type="catalytic activity">
    <reaction evidence="11 12">
        <text>ATP + H2O = ADP + phosphate + H(+)</text>
        <dbReference type="Rhea" id="RHEA:13065"/>
        <dbReference type="ChEBI" id="CHEBI:15377"/>
        <dbReference type="ChEBI" id="CHEBI:15378"/>
        <dbReference type="ChEBI" id="CHEBI:30616"/>
        <dbReference type="ChEBI" id="CHEBI:43474"/>
        <dbReference type="ChEBI" id="CHEBI:456216"/>
        <dbReference type="EC" id="5.6.2.4"/>
    </reaction>
</comment>
<dbReference type="GO" id="GO:0006302">
    <property type="term" value="P:double-strand break repair"/>
    <property type="evidence" value="ECO:0007669"/>
    <property type="project" value="InterPro"/>
</dbReference>
<evidence type="ECO:0000256" key="7">
    <source>
        <dbReference type="ARBA" id="ARBA00022833"/>
    </source>
</evidence>
<feature type="domain" description="Helicase ATP-binding" evidence="13">
    <location>
        <begin position="193"/>
        <end position="359"/>
    </location>
</feature>
<dbReference type="EMBL" id="QHHQ01000001">
    <property type="protein sequence ID" value="RAI03867.1"/>
    <property type="molecule type" value="Genomic_DNA"/>
</dbReference>
<dbReference type="SMART" id="SM00487">
    <property type="entry name" value="DEXDc"/>
    <property type="match status" value="1"/>
</dbReference>
<dbReference type="NCBIfam" id="NF004070">
    <property type="entry name" value="PRK05580.2-2"/>
    <property type="match status" value="1"/>
</dbReference>
<evidence type="ECO:0000313" key="15">
    <source>
        <dbReference type="Proteomes" id="UP000249590"/>
    </source>
</evidence>
<protein>
    <recommendedName>
        <fullName evidence="12">Replication restart protein PriA</fullName>
    </recommendedName>
    <alternativeName>
        <fullName evidence="12">ATP-dependent DNA helicase PriA</fullName>
        <ecNumber evidence="12">5.6.2.4</ecNumber>
    </alternativeName>
    <alternativeName>
        <fullName evidence="12">DNA 3'-5' helicase PriA</fullName>
    </alternativeName>
</protein>
<feature type="binding site" evidence="12">
    <location>
        <position position="420"/>
    </location>
    <ligand>
        <name>Zn(2+)</name>
        <dbReference type="ChEBI" id="CHEBI:29105"/>
        <label>1</label>
    </ligand>
</feature>
<dbReference type="PROSITE" id="PS51192">
    <property type="entry name" value="HELICASE_ATP_BIND_1"/>
    <property type="match status" value="1"/>
</dbReference>
<dbReference type="InterPro" id="IPR040498">
    <property type="entry name" value="PriA_CRR"/>
</dbReference>
<dbReference type="GO" id="GO:0006270">
    <property type="term" value="P:DNA replication initiation"/>
    <property type="evidence" value="ECO:0007669"/>
    <property type="project" value="TreeGrafter"/>
</dbReference>
<dbReference type="Pfam" id="PF18319">
    <property type="entry name" value="Zn_ribbon_PriA"/>
    <property type="match status" value="1"/>
</dbReference>
<keyword evidence="9 12" id="KW-0238">DNA-binding</keyword>
<comment type="cofactor">
    <cofactor evidence="12">
        <name>Zn(2+)</name>
        <dbReference type="ChEBI" id="CHEBI:29105"/>
    </cofactor>
    <text evidence="12">Binds 2 zinc ions per subunit.</text>
</comment>